<proteinExistence type="predicted"/>
<dbReference type="PANTHER" id="PTHR10340">
    <property type="entry name" value="SPHINGOMYELIN PHOSPHODIESTERASE"/>
    <property type="match status" value="1"/>
</dbReference>
<evidence type="ECO:0000313" key="4">
    <source>
        <dbReference type="EMBL" id="GFS20592.1"/>
    </source>
</evidence>
<name>A0AAV4JHX0_9GAST</name>
<sequence length="206" mass="24269">MTEIIVVSRKETPPNINIYINDTKLQQRDQFKYLGALISSDGRDTTEISSRIAQSKTMFKRMKKIFTNPHMSIETRKSPRVLHRTHIDVRMRDLDNIKTNARQAVLDFTTYYLNITEANLSGELIWKPEYTAKRDLEMKGLYAADWVNLIDRMETNDDLFQRFYSYYLALQSDSPCIGQCKSDLLCQLREGRSYDPNLCDRQRLRH</sequence>
<dbReference type="GO" id="GO:0005615">
    <property type="term" value="C:extracellular space"/>
    <property type="evidence" value="ECO:0007669"/>
    <property type="project" value="TreeGrafter"/>
</dbReference>
<reference evidence="4 5" key="1">
    <citation type="journal article" date="2021" name="Elife">
        <title>Chloroplast acquisition without the gene transfer in kleptoplastic sea slugs, Plakobranchus ocellatus.</title>
        <authorList>
            <person name="Maeda T."/>
            <person name="Takahashi S."/>
            <person name="Yoshida T."/>
            <person name="Shimamura S."/>
            <person name="Takaki Y."/>
            <person name="Nagai Y."/>
            <person name="Toyoda A."/>
            <person name="Suzuki Y."/>
            <person name="Arimoto A."/>
            <person name="Ishii H."/>
            <person name="Satoh N."/>
            <person name="Nishiyama T."/>
            <person name="Hasebe M."/>
            <person name="Maruyama T."/>
            <person name="Minagawa J."/>
            <person name="Obokata J."/>
            <person name="Shigenobu S."/>
        </authorList>
    </citation>
    <scope>NUCLEOTIDE SEQUENCE [LARGE SCALE GENOMIC DNA]</scope>
</reference>
<dbReference type="GO" id="GO:0005764">
    <property type="term" value="C:lysosome"/>
    <property type="evidence" value="ECO:0007669"/>
    <property type="project" value="TreeGrafter"/>
</dbReference>
<evidence type="ECO:0000256" key="2">
    <source>
        <dbReference type="ARBA" id="ARBA00023180"/>
    </source>
</evidence>
<dbReference type="AlphaFoldDB" id="A0AAV4JHX0"/>
<dbReference type="GO" id="GO:0006685">
    <property type="term" value="P:sphingomyelin catabolic process"/>
    <property type="evidence" value="ECO:0007669"/>
    <property type="project" value="TreeGrafter"/>
</dbReference>
<dbReference type="PANTHER" id="PTHR10340:SF34">
    <property type="entry name" value="SPHINGOMYELIN PHOSPHODIESTERASE"/>
    <property type="match status" value="1"/>
</dbReference>
<evidence type="ECO:0000256" key="1">
    <source>
        <dbReference type="ARBA" id="ARBA00022801"/>
    </source>
</evidence>
<accession>A0AAV4JHX0</accession>
<feature type="domain" description="Sphingomyelin phosphodiesterase C-terminal" evidence="3">
    <location>
        <begin position="104"/>
        <end position="188"/>
    </location>
</feature>
<dbReference type="EMBL" id="BMAT01013801">
    <property type="protein sequence ID" value="GFS20592.1"/>
    <property type="molecule type" value="Genomic_DNA"/>
</dbReference>
<dbReference type="GO" id="GO:0016020">
    <property type="term" value="C:membrane"/>
    <property type="evidence" value="ECO:0007669"/>
    <property type="project" value="GOC"/>
</dbReference>
<dbReference type="Proteomes" id="UP000762676">
    <property type="component" value="Unassembled WGS sequence"/>
</dbReference>
<keyword evidence="2" id="KW-0325">Glycoprotein</keyword>
<keyword evidence="5" id="KW-1185">Reference proteome</keyword>
<dbReference type="InterPro" id="IPR045473">
    <property type="entry name" value="ASM_C"/>
</dbReference>
<evidence type="ECO:0000259" key="3">
    <source>
        <dbReference type="Pfam" id="PF19272"/>
    </source>
</evidence>
<protein>
    <submittedName>
        <fullName evidence="4">Sphingomyelin phosphodiesterase</fullName>
    </submittedName>
</protein>
<dbReference type="Pfam" id="PF19272">
    <property type="entry name" value="ASMase_C"/>
    <property type="match status" value="1"/>
</dbReference>
<gene>
    <name evidence="4" type="ORF">ElyMa_006903300</name>
</gene>
<comment type="caution">
    <text evidence="4">The sequence shown here is derived from an EMBL/GenBank/DDBJ whole genome shotgun (WGS) entry which is preliminary data.</text>
</comment>
<keyword evidence="1" id="KW-0378">Hydrolase</keyword>
<dbReference type="GO" id="GO:0046513">
    <property type="term" value="P:ceramide biosynthetic process"/>
    <property type="evidence" value="ECO:0007669"/>
    <property type="project" value="TreeGrafter"/>
</dbReference>
<organism evidence="4 5">
    <name type="scientific">Elysia marginata</name>
    <dbReference type="NCBI Taxonomy" id="1093978"/>
    <lineage>
        <taxon>Eukaryota</taxon>
        <taxon>Metazoa</taxon>
        <taxon>Spiralia</taxon>
        <taxon>Lophotrochozoa</taxon>
        <taxon>Mollusca</taxon>
        <taxon>Gastropoda</taxon>
        <taxon>Heterobranchia</taxon>
        <taxon>Euthyneura</taxon>
        <taxon>Panpulmonata</taxon>
        <taxon>Sacoglossa</taxon>
        <taxon>Placobranchoidea</taxon>
        <taxon>Plakobranchidae</taxon>
        <taxon>Elysia</taxon>
    </lineage>
</organism>
<dbReference type="GO" id="GO:0061750">
    <property type="term" value="F:acid sphingomyelin phosphodiesterase activity"/>
    <property type="evidence" value="ECO:0007669"/>
    <property type="project" value="TreeGrafter"/>
</dbReference>
<evidence type="ECO:0000313" key="5">
    <source>
        <dbReference type="Proteomes" id="UP000762676"/>
    </source>
</evidence>